<dbReference type="GO" id="GO:0016887">
    <property type="term" value="F:ATP hydrolysis activity"/>
    <property type="evidence" value="ECO:0007669"/>
    <property type="project" value="InterPro"/>
</dbReference>
<comment type="caution">
    <text evidence="11">The sequence shown here is derived from an EMBL/GenBank/DDBJ whole genome shotgun (WGS) entry which is preliminary data.</text>
</comment>
<dbReference type="PROSITE" id="PS50893">
    <property type="entry name" value="ABC_TRANSPORTER_2"/>
    <property type="match status" value="1"/>
</dbReference>
<evidence type="ECO:0000259" key="10">
    <source>
        <dbReference type="PROSITE" id="PS50929"/>
    </source>
</evidence>
<dbReference type="SUPFAM" id="SSF52540">
    <property type="entry name" value="P-loop containing nucleoside triphosphate hydrolases"/>
    <property type="match status" value="1"/>
</dbReference>
<gene>
    <name evidence="11" type="ORF">C7389_101118</name>
</gene>
<dbReference type="PANTHER" id="PTHR24221:SF654">
    <property type="entry name" value="ATP-BINDING CASSETTE SUB-FAMILY B MEMBER 6"/>
    <property type="match status" value="1"/>
</dbReference>
<keyword evidence="5 11" id="KW-0067">ATP-binding</keyword>
<evidence type="ECO:0000256" key="2">
    <source>
        <dbReference type="ARBA" id="ARBA00022475"/>
    </source>
</evidence>
<dbReference type="EMBL" id="SNVV01000001">
    <property type="protein sequence ID" value="TDN56739.1"/>
    <property type="molecule type" value="Genomic_DNA"/>
</dbReference>
<proteinExistence type="predicted"/>
<dbReference type="InterPro" id="IPR003593">
    <property type="entry name" value="AAA+_ATPase"/>
</dbReference>
<dbReference type="GO" id="GO:0034040">
    <property type="term" value="F:ATPase-coupled lipid transmembrane transporter activity"/>
    <property type="evidence" value="ECO:0007669"/>
    <property type="project" value="TreeGrafter"/>
</dbReference>
<dbReference type="Gene3D" id="1.20.1560.10">
    <property type="entry name" value="ABC transporter type 1, transmembrane domain"/>
    <property type="match status" value="1"/>
</dbReference>
<evidence type="ECO:0000256" key="5">
    <source>
        <dbReference type="ARBA" id="ARBA00022840"/>
    </source>
</evidence>
<feature type="transmembrane region" description="Helical" evidence="8">
    <location>
        <begin position="60"/>
        <end position="80"/>
    </location>
</feature>
<dbReference type="PROSITE" id="PS50929">
    <property type="entry name" value="ABC_TM1F"/>
    <property type="match status" value="1"/>
</dbReference>
<evidence type="ECO:0000256" key="4">
    <source>
        <dbReference type="ARBA" id="ARBA00022741"/>
    </source>
</evidence>
<dbReference type="InterPro" id="IPR011527">
    <property type="entry name" value="ABC1_TM_dom"/>
</dbReference>
<name>A0A4R6EEP8_9RHOO</name>
<sequence>MAGWRELRVLLGYAGRLAGAGPWLLGALLLACATLAGSLGLLGLSGWFLSATAIAGLTPASAQAFNFFLPGAGVRFFALLRTASRWGERVVSHEATFRLIAGLRLWLYRRLARLSPSQLGRHHGSDLLNALVRDVDALDNLYPRLLLPLAAALLCFAVLALLVGQMAPVLVWLPLGLTAFALFVLPLAGWLAGRRPASAWVAGRAGLRRELLDCVDGLEDLALHQPAWQARRAAALASSRHWLKQQRSLQRRGAWLRALTVLLTGAAAWGALMLVARGGTAEAPGPWLAAVVLVLLGAHEALQALPGACLELPGTAAAAARLEGLASQMPRPAFATAGAQPPGNGLTVSGLAFAWPDQLPLFEGLSLSVAEGEHIALLGPSGGGKSTLVSLLARLEEADAGEIRLGGVELSELDESTLRARMSCAGQFSWAQAATLAENLRLAAPEADAERMMAVLRLVGLADMVSAWRDGLQTWVEEGGASLSGGQRRRLGLARALLRETPITLLDEPTEGLDPAAEAALVAAVRQHLRGRTLIWVTHRPAGLAAFDRVLRLEQGRLAELSPAAVRALD</sequence>
<dbReference type="InterPro" id="IPR027417">
    <property type="entry name" value="P-loop_NTPase"/>
</dbReference>
<feature type="transmembrane region" description="Helical" evidence="8">
    <location>
        <begin position="254"/>
        <end position="275"/>
    </location>
</feature>
<dbReference type="GO" id="GO:0140359">
    <property type="term" value="F:ABC-type transporter activity"/>
    <property type="evidence" value="ECO:0007669"/>
    <property type="project" value="InterPro"/>
</dbReference>
<dbReference type="InterPro" id="IPR036640">
    <property type="entry name" value="ABC1_TM_sf"/>
</dbReference>
<dbReference type="RefSeq" id="WP_133587325.1">
    <property type="nucleotide sequence ID" value="NZ_SNVV01000001.1"/>
</dbReference>
<feature type="transmembrane region" description="Helical" evidence="8">
    <location>
        <begin position="21"/>
        <end position="48"/>
    </location>
</feature>
<keyword evidence="7 8" id="KW-0472">Membrane</keyword>
<evidence type="ECO:0000256" key="1">
    <source>
        <dbReference type="ARBA" id="ARBA00004651"/>
    </source>
</evidence>
<organism evidence="11 12">
    <name type="scientific">Azoarcus indigens</name>
    <dbReference type="NCBI Taxonomy" id="29545"/>
    <lineage>
        <taxon>Bacteria</taxon>
        <taxon>Pseudomonadati</taxon>
        <taxon>Pseudomonadota</taxon>
        <taxon>Betaproteobacteria</taxon>
        <taxon>Rhodocyclales</taxon>
        <taxon>Zoogloeaceae</taxon>
        <taxon>Azoarcus</taxon>
    </lineage>
</organism>
<feature type="transmembrane region" description="Helical" evidence="8">
    <location>
        <begin position="169"/>
        <end position="192"/>
    </location>
</feature>
<evidence type="ECO:0000256" key="3">
    <source>
        <dbReference type="ARBA" id="ARBA00022692"/>
    </source>
</evidence>
<dbReference type="Pfam" id="PF00005">
    <property type="entry name" value="ABC_tran"/>
    <property type="match status" value="1"/>
</dbReference>
<evidence type="ECO:0000256" key="6">
    <source>
        <dbReference type="ARBA" id="ARBA00022989"/>
    </source>
</evidence>
<feature type="domain" description="ABC transmembrane type-1" evidence="10">
    <location>
        <begin position="25"/>
        <end position="314"/>
    </location>
</feature>
<dbReference type="InterPro" id="IPR039421">
    <property type="entry name" value="Type_1_exporter"/>
</dbReference>
<reference evidence="11 12" key="1">
    <citation type="submission" date="2019-03" db="EMBL/GenBank/DDBJ databases">
        <title>Genomic Encyclopedia of Type Strains, Phase IV (KMG-IV): sequencing the most valuable type-strain genomes for metagenomic binning, comparative biology and taxonomic classification.</title>
        <authorList>
            <person name="Goeker M."/>
        </authorList>
    </citation>
    <scope>NUCLEOTIDE SEQUENCE [LARGE SCALE GENOMIC DNA]</scope>
    <source>
        <strain evidence="11 12">DSM 12121</strain>
    </source>
</reference>
<dbReference type="Gene3D" id="3.40.50.300">
    <property type="entry name" value="P-loop containing nucleotide triphosphate hydrolases"/>
    <property type="match status" value="1"/>
</dbReference>
<keyword evidence="4" id="KW-0547">Nucleotide-binding</keyword>
<evidence type="ECO:0000256" key="7">
    <source>
        <dbReference type="ARBA" id="ARBA00023136"/>
    </source>
</evidence>
<keyword evidence="3 8" id="KW-0812">Transmembrane</keyword>
<dbReference type="Proteomes" id="UP000295129">
    <property type="component" value="Unassembled WGS sequence"/>
</dbReference>
<dbReference type="GO" id="GO:0005524">
    <property type="term" value="F:ATP binding"/>
    <property type="evidence" value="ECO:0007669"/>
    <property type="project" value="UniProtKB-KW"/>
</dbReference>
<keyword evidence="6 8" id="KW-1133">Transmembrane helix</keyword>
<dbReference type="SUPFAM" id="SSF90123">
    <property type="entry name" value="ABC transporter transmembrane region"/>
    <property type="match status" value="1"/>
</dbReference>
<protein>
    <submittedName>
        <fullName evidence="11">ATP-binding cassette subfamily C protein CydC</fullName>
    </submittedName>
</protein>
<dbReference type="PROSITE" id="PS51257">
    <property type="entry name" value="PROKAR_LIPOPROTEIN"/>
    <property type="match status" value="1"/>
</dbReference>
<dbReference type="GO" id="GO:0005886">
    <property type="term" value="C:plasma membrane"/>
    <property type="evidence" value="ECO:0007669"/>
    <property type="project" value="UniProtKB-SubCell"/>
</dbReference>
<feature type="transmembrane region" description="Helical" evidence="8">
    <location>
        <begin position="145"/>
        <end position="163"/>
    </location>
</feature>
<evidence type="ECO:0000256" key="8">
    <source>
        <dbReference type="SAM" id="Phobius"/>
    </source>
</evidence>
<dbReference type="PROSITE" id="PS00211">
    <property type="entry name" value="ABC_TRANSPORTER_1"/>
    <property type="match status" value="1"/>
</dbReference>
<dbReference type="GO" id="GO:0034775">
    <property type="term" value="P:glutathione transmembrane transport"/>
    <property type="evidence" value="ECO:0007669"/>
    <property type="project" value="InterPro"/>
</dbReference>
<dbReference type="AlphaFoldDB" id="A0A4R6EEP8"/>
<dbReference type="SMART" id="SM00382">
    <property type="entry name" value="AAA"/>
    <property type="match status" value="1"/>
</dbReference>
<evidence type="ECO:0000259" key="9">
    <source>
        <dbReference type="PROSITE" id="PS50893"/>
    </source>
</evidence>
<keyword evidence="12" id="KW-1185">Reference proteome</keyword>
<dbReference type="InterPro" id="IPR014223">
    <property type="entry name" value="ABC_CydC/D"/>
</dbReference>
<dbReference type="NCBIfam" id="TIGR02868">
    <property type="entry name" value="CydC"/>
    <property type="match status" value="1"/>
</dbReference>
<dbReference type="InterPro" id="IPR017871">
    <property type="entry name" value="ABC_transporter-like_CS"/>
</dbReference>
<comment type="subcellular location">
    <subcellularLocation>
        <location evidence="1">Cell membrane</location>
        <topology evidence="1">Multi-pass membrane protein</topology>
    </subcellularLocation>
</comment>
<accession>A0A4R6EEP8</accession>
<feature type="domain" description="ABC transporter" evidence="9">
    <location>
        <begin position="346"/>
        <end position="569"/>
    </location>
</feature>
<evidence type="ECO:0000313" key="11">
    <source>
        <dbReference type="EMBL" id="TDN56739.1"/>
    </source>
</evidence>
<keyword evidence="2" id="KW-1003">Cell membrane</keyword>
<dbReference type="PANTHER" id="PTHR24221">
    <property type="entry name" value="ATP-BINDING CASSETTE SUB-FAMILY B"/>
    <property type="match status" value="1"/>
</dbReference>
<dbReference type="GO" id="GO:0045454">
    <property type="term" value="P:cell redox homeostasis"/>
    <property type="evidence" value="ECO:0007669"/>
    <property type="project" value="InterPro"/>
</dbReference>
<evidence type="ECO:0000313" key="12">
    <source>
        <dbReference type="Proteomes" id="UP000295129"/>
    </source>
</evidence>
<dbReference type="InterPro" id="IPR003439">
    <property type="entry name" value="ABC_transporter-like_ATP-bd"/>
</dbReference>
<dbReference type="OrthoDB" id="9806127at2"/>